<evidence type="ECO:0000256" key="6">
    <source>
        <dbReference type="ARBA" id="ARBA00023136"/>
    </source>
</evidence>
<feature type="transmembrane region" description="Helical" evidence="10">
    <location>
        <begin position="100"/>
        <end position="118"/>
    </location>
</feature>
<dbReference type="PROSITE" id="PS50262">
    <property type="entry name" value="G_PROTEIN_RECEP_F1_2"/>
    <property type="match status" value="1"/>
</dbReference>
<evidence type="ECO:0000313" key="13">
    <source>
        <dbReference type="Proteomes" id="UP001175271"/>
    </source>
</evidence>
<evidence type="ECO:0000256" key="5">
    <source>
        <dbReference type="ARBA" id="ARBA00023040"/>
    </source>
</evidence>
<evidence type="ECO:0000313" key="12">
    <source>
        <dbReference type="EMBL" id="KAK0411274.1"/>
    </source>
</evidence>
<feature type="transmembrane region" description="Helical" evidence="10">
    <location>
        <begin position="236"/>
        <end position="258"/>
    </location>
</feature>
<feature type="transmembrane region" description="Helical" evidence="10">
    <location>
        <begin position="60"/>
        <end position="88"/>
    </location>
</feature>
<dbReference type="SUPFAM" id="SSF81321">
    <property type="entry name" value="Family A G protein-coupled receptor-like"/>
    <property type="match status" value="1"/>
</dbReference>
<feature type="transmembrane region" description="Helical" evidence="10">
    <location>
        <begin position="279"/>
        <end position="300"/>
    </location>
</feature>
<keyword evidence="2" id="KW-1003">Cell membrane</keyword>
<accession>A0AA39LVX6</accession>
<dbReference type="Pfam" id="PF00001">
    <property type="entry name" value="7tm_1"/>
    <property type="match status" value="1"/>
</dbReference>
<dbReference type="PRINTS" id="PR00244">
    <property type="entry name" value="NEUROKININR"/>
</dbReference>
<comment type="subcellular location">
    <subcellularLocation>
        <location evidence="1">Cell membrane</location>
        <topology evidence="1">Multi-pass membrane protein</topology>
    </subcellularLocation>
</comment>
<evidence type="ECO:0000256" key="2">
    <source>
        <dbReference type="ARBA" id="ARBA00022475"/>
    </source>
</evidence>
<reference evidence="12" key="1">
    <citation type="submission" date="2023-06" db="EMBL/GenBank/DDBJ databases">
        <title>Genomic analysis of the entomopathogenic nematode Steinernema hermaphroditum.</title>
        <authorList>
            <person name="Schwarz E.M."/>
            <person name="Heppert J.K."/>
            <person name="Baniya A."/>
            <person name="Schwartz H.T."/>
            <person name="Tan C.-H."/>
            <person name="Antoshechkin I."/>
            <person name="Sternberg P.W."/>
            <person name="Goodrich-Blair H."/>
            <person name="Dillman A.R."/>
        </authorList>
    </citation>
    <scope>NUCLEOTIDE SEQUENCE</scope>
    <source>
        <strain evidence="12">PS9179</strain>
        <tissue evidence="12">Whole animal</tissue>
    </source>
</reference>
<evidence type="ECO:0000256" key="7">
    <source>
        <dbReference type="ARBA" id="ARBA00023170"/>
    </source>
</evidence>
<keyword evidence="5 9" id="KW-0297">G-protein coupled receptor</keyword>
<keyword evidence="13" id="KW-1185">Reference proteome</keyword>
<dbReference type="InterPro" id="IPR000276">
    <property type="entry name" value="GPCR_Rhodpsn"/>
</dbReference>
<feature type="domain" description="G-protein coupled receptors family 1 profile" evidence="11">
    <location>
        <begin position="80"/>
        <end position="336"/>
    </location>
</feature>
<evidence type="ECO:0000256" key="10">
    <source>
        <dbReference type="SAM" id="Phobius"/>
    </source>
</evidence>
<dbReference type="AlphaFoldDB" id="A0AA39LVX6"/>
<keyword evidence="6 10" id="KW-0472">Membrane</keyword>
<evidence type="ECO:0000256" key="3">
    <source>
        <dbReference type="ARBA" id="ARBA00022692"/>
    </source>
</evidence>
<evidence type="ECO:0000259" key="11">
    <source>
        <dbReference type="PROSITE" id="PS50262"/>
    </source>
</evidence>
<organism evidence="12 13">
    <name type="scientific">Steinernema hermaphroditum</name>
    <dbReference type="NCBI Taxonomy" id="289476"/>
    <lineage>
        <taxon>Eukaryota</taxon>
        <taxon>Metazoa</taxon>
        <taxon>Ecdysozoa</taxon>
        <taxon>Nematoda</taxon>
        <taxon>Chromadorea</taxon>
        <taxon>Rhabditida</taxon>
        <taxon>Tylenchina</taxon>
        <taxon>Panagrolaimomorpha</taxon>
        <taxon>Strongyloidoidea</taxon>
        <taxon>Steinernematidae</taxon>
        <taxon>Steinernema</taxon>
    </lineage>
</organism>
<feature type="transmembrane region" description="Helical" evidence="10">
    <location>
        <begin position="180"/>
        <end position="200"/>
    </location>
</feature>
<keyword evidence="7 9" id="KW-0675">Receptor</keyword>
<evidence type="ECO:0000256" key="1">
    <source>
        <dbReference type="ARBA" id="ARBA00004651"/>
    </source>
</evidence>
<dbReference type="Gene3D" id="1.20.1070.10">
    <property type="entry name" value="Rhodopsin 7-helix transmembrane proteins"/>
    <property type="match status" value="1"/>
</dbReference>
<evidence type="ECO:0000256" key="8">
    <source>
        <dbReference type="ARBA" id="ARBA00023224"/>
    </source>
</evidence>
<dbReference type="InterPro" id="IPR017452">
    <property type="entry name" value="GPCR_Rhodpsn_7TM"/>
</dbReference>
<dbReference type="Proteomes" id="UP001175271">
    <property type="component" value="Unassembled WGS sequence"/>
</dbReference>
<evidence type="ECO:0000256" key="4">
    <source>
        <dbReference type="ARBA" id="ARBA00022989"/>
    </source>
</evidence>
<dbReference type="PROSITE" id="PS00237">
    <property type="entry name" value="G_PROTEIN_RECEP_F1_1"/>
    <property type="match status" value="1"/>
</dbReference>
<keyword evidence="8 9" id="KW-0807">Transducer</keyword>
<dbReference type="PRINTS" id="PR00237">
    <property type="entry name" value="GPCRRHODOPSN"/>
</dbReference>
<dbReference type="PANTHER" id="PTHR46925">
    <property type="entry name" value="G-PROTEIN COUPLED RECEPTOR TKR-1-RELATED"/>
    <property type="match status" value="1"/>
</dbReference>
<gene>
    <name evidence="12" type="ORF">QR680_005575</name>
</gene>
<comment type="similarity">
    <text evidence="9">Belongs to the G-protein coupled receptor 1 family.</text>
</comment>
<keyword evidence="3 9" id="KW-0812">Transmembrane</keyword>
<name>A0AA39LVX6_9BILA</name>
<feature type="transmembrane region" description="Helical" evidence="10">
    <location>
        <begin position="320"/>
        <end position="339"/>
    </location>
</feature>
<keyword evidence="4 10" id="KW-1133">Transmembrane helix</keyword>
<dbReference type="EMBL" id="JAUCMV010000003">
    <property type="protein sequence ID" value="KAK0411274.1"/>
    <property type="molecule type" value="Genomic_DNA"/>
</dbReference>
<dbReference type="GO" id="GO:0005886">
    <property type="term" value="C:plasma membrane"/>
    <property type="evidence" value="ECO:0007669"/>
    <property type="project" value="UniProtKB-SubCell"/>
</dbReference>
<sequence>MEQTQTTLYSIELQQPDSVQLVASYLCSIIFRKQSENGTGLGPWIMPDLYCAENPIKHPLILQVFVATVFSLIIIMSLIGNGVVMWIIIGHKVMKKPFNIFLFNLALSDCLNSVFNAGTTWPYNLYYRWWFGRVFCSINIFVGVVPTCVSVFTMMVVSFDRYRAVVNPLKARPSSNKKTFLILLLIWLAAIFVGILPAYYSQMTKVYFYSNYTQQVDYHWMCSIQDYEYRNMYEQMIMLVQYVIPLIVLVFTYGRVMWVFRKHNCQLGEERSLRKQKKAVKLILTVVVSFMVCWLPYQLYHAVLEGLMSNFKVASTCYLISYWVAMANSAINPIIYCYVNKRFRIGFRYAFRWLPCISYSQREYESSELFPERKALIDRSILHKQSGLRPFPTNHCIKARKRTHIPSFKKKCKHPDEATVYIESLKSDNHSCASPDIDVEAKLLEEEAGDLHLLLSQSSSSHMNLNDNDSNTQNFLVLIAPQN</sequence>
<proteinExistence type="inferred from homology"/>
<dbReference type="PANTHER" id="PTHR46925:SF2">
    <property type="entry name" value="G-PROTEIN COUPLED RECEPTOR TKR-1-RELATED"/>
    <property type="match status" value="1"/>
</dbReference>
<evidence type="ECO:0000256" key="9">
    <source>
        <dbReference type="RuleBase" id="RU000688"/>
    </source>
</evidence>
<feature type="transmembrane region" description="Helical" evidence="10">
    <location>
        <begin position="130"/>
        <end position="159"/>
    </location>
</feature>
<protein>
    <recommendedName>
        <fullName evidence="11">G-protein coupled receptors family 1 profile domain-containing protein</fullName>
    </recommendedName>
</protein>
<dbReference type="GO" id="GO:0004995">
    <property type="term" value="F:tachykinin receptor activity"/>
    <property type="evidence" value="ECO:0007669"/>
    <property type="project" value="InterPro"/>
</dbReference>
<comment type="caution">
    <text evidence="12">The sequence shown here is derived from an EMBL/GenBank/DDBJ whole genome shotgun (WGS) entry which is preliminary data.</text>
</comment>
<dbReference type="InterPro" id="IPR001681">
    <property type="entry name" value="Neurokn_rcpt"/>
</dbReference>